<dbReference type="Gramene" id="TraesSTA6A03G03269310.1">
    <property type="protein sequence ID" value="TraesSTA6A03G03269310.1.CDS1"/>
    <property type="gene ID" value="TraesSTA6A03G03269310"/>
</dbReference>
<dbReference type="GO" id="GO:0098542">
    <property type="term" value="P:defense response to other organism"/>
    <property type="evidence" value="ECO:0007669"/>
    <property type="project" value="InterPro"/>
</dbReference>
<dbReference type="Gramene" id="TraesCLE_scaffold_079903_01G000100.1">
    <property type="protein sequence ID" value="TraesCLE_scaffold_079903_01G000100.1"/>
    <property type="gene ID" value="TraesCLE_scaffold_079903_01G000100"/>
</dbReference>
<keyword evidence="3" id="KW-1133">Transmembrane helix</keyword>
<organism evidence="4">
    <name type="scientific">Triticum aestivum</name>
    <name type="common">Wheat</name>
    <dbReference type="NCBI Taxonomy" id="4565"/>
    <lineage>
        <taxon>Eukaryota</taxon>
        <taxon>Viridiplantae</taxon>
        <taxon>Streptophyta</taxon>
        <taxon>Embryophyta</taxon>
        <taxon>Tracheophyta</taxon>
        <taxon>Spermatophyta</taxon>
        <taxon>Magnoliopsida</taxon>
        <taxon>Liliopsida</taxon>
        <taxon>Poales</taxon>
        <taxon>Poaceae</taxon>
        <taxon>BOP clade</taxon>
        <taxon>Pooideae</taxon>
        <taxon>Triticodae</taxon>
        <taxon>Triticeae</taxon>
        <taxon>Triticinae</taxon>
        <taxon>Triticum</taxon>
    </lineage>
</organism>
<keyword evidence="5" id="KW-1185">Reference proteome</keyword>
<dbReference type="Gramene" id="TraesJUL6A03G03304930.1">
    <property type="protein sequence ID" value="TraesJUL6A03G03304930.1.CDS1"/>
    <property type="gene ID" value="TraesJUL6A03G03304930"/>
</dbReference>
<dbReference type="Gramene" id="TraesSTA6A03G03269310.2">
    <property type="protein sequence ID" value="TraesSTA6A03G03269310.2.CDS1"/>
    <property type="gene ID" value="TraesSTA6A03G03269310"/>
</dbReference>
<accession>A0A3B6NM66</accession>
<dbReference type="OrthoDB" id="1889094at2759"/>
<dbReference type="Gramene" id="TraesCS6A03G0291100.1">
    <property type="protein sequence ID" value="TraesCS6A03G0291100.1.CDS1"/>
    <property type="gene ID" value="TraesCS6A03G0291100"/>
</dbReference>
<reference evidence="4" key="1">
    <citation type="submission" date="2018-08" db="EMBL/GenBank/DDBJ databases">
        <authorList>
            <person name="Rossello M."/>
        </authorList>
    </citation>
    <scope>NUCLEOTIDE SEQUENCE [LARGE SCALE GENOMIC DNA]</scope>
    <source>
        <strain evidence="4">cv. Chinese Spring</strain>
    </source>
</reference>
<dbReference type="InterPro" id="IPR044839">
    <property type="entry name" value="NDR1-like"/>
</dbReference>
<dbReference type="PANTHER" id="PTHR31415">
    <property type="entry name" value="OS05G0367900 PROTEIN"/>
    <property type="match status" value="1"/>
</dbReference>
<evidence type="ECO:0000256" key="3">
    <source>
        <dbReference type="SAM" id="Phobius"/>
    </source>
</evidence>
<sequence>MSDSTHRERSCCGSLFTFLVAAGFVILIYWAIFQPHHIRATVSSATLANLTVARDNATVSYRLTVGLELYNPSLRVPIYYDALDAELRAGGGGAPLGGPAARVASSPAEFLQRRKSADTVRLEFDGSGGVGVPGDVAGELARGAGAGAVSFEVDVDARVRYRFASIKIRQKPRIWCWLTVPVKPEGGVGVGGALASGERCSVKY</sequence>
<evidence type="ECO:0000313" key="4">
    <source>
        <dbReference type="EnsemblPlants" id="TraesCS6A02G123300.1.cds1"/>
    </source>
</evidence>
<dbReference type="Gramene" id="TraesCS6A02G123300.1">
    <property type="protein sequence ID" value="TraesCS6A02G123300.1.cds1"/>
    <property type="gene ID" value="TraesCS6A02G123300"/>
</dbReference>
<comment type="subcellular location">
    <subcellularLocation>
        <location evidence="1">Membrane</location>
    </subcellularLocation>
</comment>
<dbReference type="EnsemblPlants" id="TraesCS6A02G123300.1">
    <property type="protein sequence ID" value="TraesCS6A02G123300.1.cds1"/>
    <property type="gene ID" value="TraesCS6A02G123300"/>
</dbReference>
<dbReference type="Gramene" id="TraesROB_scaffold_035982_01G000100.1">
    <property type="protein sequence ID" value="TraesROB_scaffold_035982_01G000100.1"/>
    <property type="gene ID" value="TraesROB_scaffold_035982_01G000100"/>
</dbReference>
<dbReference type="PANTHER" id="PTHR31415:SF16">
    <property type="entry name" value="HARPIN-INDUCED PROTEIN 1 CONTAINING PROTEIN"/>
    <property type="match status" value="1"/>
</dbReference>
<name>A0A3B6NM66_WHEAT</name>
<dbReference type="Gramene" id="TraesSYM6A03G03219160.1">
    <property type="protein sequence ID" value="TraesSYM6A03G03219160.1.CDS1"/>
    <property type="gene ID" value="TraesSYM6A03G03219160"/>
</dbReference>
<feature type="transmembrane region" description="Helical" evidence="3">
    <location>
        <begin position="12"/>
        <end position="32"/>
    </location>
</feature>
<dbReference type="Gramene" id="TraesSYM6A03G03219160.2">
    <property type="protein sequence ID" value="TraesSYM6A03G03219160.2.CDS1"/>
    <property type="gene ID" value="TraesSYM6A03G03219160"/>
</dbReference>
<keyword evidence="3" id="KW-0812">Transmembrane</keyword>
<dbReference type="Gramene" id="TraesRN6A0100259300.1">
    <property type="protein sequence ID" value="TraesRN6A0100259300.1"/>
    <property type="gene ID" value="TraesRN6A0100259300"/>
</dbReference>
<evidence type="ECO:0000256" key="1">
    <source>
        <dbReference type="ARBA" id="ARBA00004370"/>
    </source>
</evidence>
<dbReference type="AlphaFoldDB" id="A0A3B6NM66"/>
<dbReference type="Gramene" id="TraesWEE_scaffold_056687_01G000200.1">
    <property type="protein sequence ID" value="TraesWEE_scaffold_056687_01G000200.1"/>
    <property type="gene ID" value="TraesWEE_scaffold_056687_01G000200"/>
</dbReference>
<dbReference type="PaxDb" id="4565-Traes_6AS_3F8E3363E1.2"/>
<dbReference type="Gramene" id="TraesARI6A03G03234050.1">
    <property type="protein sequence ID" value="TraesARI6A03G03234050.1.CDS1"/>
    <property type="gene ID" value="TraesARI6A03G03234050"/>
</dbReference>
<proteinExistence type="predicted"/>
<dbReference type="Proteomes" id="UP000019116">
    <property type="component" value="Chromosome 6A"/>
</dbReference>
<dbReference type="GO" id="GO:0009506">
    <property type="term" value="C:plasmodesma"/>
    <property type="evidence" value="ECO:0000318"/>
    <property type="project" value="GO_Central"/>
</dbReference>
<dbReference type="Gramene" id="TraesPARA_EIv1.0_1916800.2">
    <property type="protein sequence ID" value="TraesPARA_EIv1.0_1916800.2.CDS1"/>
    <property type="gene ID" value="TraesPARA_EIv1.0_1916800"/>
</dbReference>
<evidence type="ECO:0000313" key="5">
    <source>
        <dbReference type="Proteomes" id="UP000019116"/>
    </source>
</evidence>
<keyword evidence="2 3" id="KW-0472">Membrane</keyword>
<dbReference type="Gramene" id="TraesJAG6A03G03273310.1">
    <property type="protein sequence ID" value="TraesJAG6A03G03273310.1.CDS1"/>
    <property type="gene ID" value="TraesJAG6A03G03273310"/>
</dbReference>
<dbReference type="GO" id="GO:0005886">
    <property type="term" value="C:plasma membrane"/>
    <property type="evidence" value="ECO:0000318"/>
    <property type="project" value="GO_Central"/>
</dbReference>
<protein>
    <submittedName>
        <fullName evidence="4">Uncharacterized protein</fullName>
    </submittedName>
</protein>
<reference evidence="4" key="2">
    <citation type="submission" date="2018-10" db="UniProtKB">
        <authorList>
            <consortium name="EnsemblPlants"/>
        </authorList>
    </citation>
    <scope>IDENTIFICATION</scope>
</reference>
<dbReference type="Gramene" id="TraesCAD_scaffold_042898_01G000100.1">
    <property type="protein sequence ID" value="TraesCAD_scaffold_042898_01G000100.1"/>
    <property type="gene ID" value="TraesCAD_scaffold_042898_01G000100"/>
</dbReference>
<evidence type="ECO:0000256" key="2">
    <source>
        <dbReference type="ARBA" id="ARBA00023136"/>
    </source>
</evidence>
<dbReference type="Gramene" id="TraesNOR6A03G03310140.1">
    <property type="protein sequence ID" value="TraesNOR6A03G03310140.1.CDS1"/>
    <property type="gene ID" value="TraesNOR6A03G03310140"/>
</dbReference>
<dbReference type="Gramene" id="TraesPARA_EIv1.0_1916800.1">
    <property type="protein sequence ID" value="TraesPARA_EIv1.0_1916800.1.CDS1"/>
    <property type="gene ID" value="TraesPARA_EIv1.0_1916800"/>
</dbReference>
<dbReference type="OMA" id="HHICATV"/>
<dbReference type="Gramene" id="TraesLAC6A03G03233220.1">
    <property type="protein sequence ID" value="TraesLAC6A03G03233220.1.CDS1"/>
    <property type="gene ID" value="TraesLAC6A03G03233220"/>
</dbReference>